<keyword evidence="1" id="KW-1133">Transmembrane helix</keyword>
<gene>
    <name evidence="2" type="ORF">BU26DRAFT_566836</name>
</gene>
<evidence type="ECO:0000313" key="3">
    <source>
        <dbReference type="Proteomes" id="UP000800094"/>
    </source>
</evidence>
<evidence type="ECO:0000313" key="2">
    <source>
        <dbReference type="EMBL" id="KAF2246459.1"/>
    </source>
</evidence>
<organism evidence="2 3">
    <name type="scientific">Trematosphaeria pertusa</name>
    <dbReference type="NCBI Taxonomy" id="390896"/>
    <lineage>
        <taxon>Eukaryota</taxon>
        <taxon>Fungi</taxon>
        <taxon>Dikarya</taxon>
        <taxon>Ascomycota</taxon>
        <taxon>Pezizomycotina</taxon>
        <taxon>Dothideomycetes</taxon>
        <taxon>Pleosporomycetidae</taxon>
        <taxon>Pleosporales</taxon>
        <taxon>Massarineae</taxon>
        <taxon>Trematosphaeriaceae</taxon>
        <taxon>Trematosphaeria</taxon>
    </lineage>
</organism>
<feature type="transmembrane region" description="Helical" evidence="1">
    <location>
        <begin position="172"/>
        <end position="190"/>
    </location>
</feature>
<evidence type="ECO:0000256" key="1">
    <source>
        <dbReference type="SAM" id="Phobius"/>
    </source>
</evidence>
<keyword evidence="1" id="KW-0472">Membrane</keyword>
<keyword evidence="3" id="KW-1185">Reference proteome</keyword>
<reference evidence="2" key="1">
    <citation type="journal article" date="2020" name="Stud. Mycol.">
        <title>101 Dothideomycetes genomes: a test case for predicting lifestyles and emergence of pathogens.</title>
        <authorList>
            <person name="Haridas S."/>
            <person name="Albert R."/>
            <person name="Binder M."/>
            <person name="Bloem J."/>
            <person name="Labutti K."/>
            <person name="Salamov A."/>
            <person name="Andreopoulos B."/>
            <person name="Baker S."/>
            <person name="Barry K."/>
            <person name="Bills G."/>
            <person name="Bluhm B."/>
            <person name="Cannon C."/>
            <person name="Castanera R."/>
            <person name="Culley D."/>
            <person name="Daum C."/>
            <person name="Ezra D."/>
            <person name="Gonzalez J."/>
            <person name="Henrissat B."/>
            <person name="Kuo A."/>
            <person name="Liang C."/>
            <person name="Lipzen A."/>
            <person name="Lutzoni F."/>
            <person name="Magnuson J."/>
            <person name="Mondo S."/>
            <person name="Nolan M."/>
            <person name="Ohm R."/>
            <person name="Pangilinan J."/>
            <person name="Park H.-J."/>
            <person name="Ramirez L."/>
            <person name="Alfaro M."/>
            <person name="Sun H."/>
            <person name="Tritt A."/>
            <person name="Yoshinaga Y."/>
            <person name="Zwiers L.-H."/>
            <person name="Turgeon B."/>
            <person name="Goodwin S."/>
            <person name="Spatafora J."/>
            <person name="Crous P."/>
            <person name="Grigoriev I."/>
        </authorList>
    </citation>
    <scope>NUCLEOTIDE SEQUENCE</scope>
    <source>
        <strain evidence="2">CBS 122368</strain>
    </source>
</reference>
<feature type="transmembrane region" description="Helical" evidence="1">
    <location>
        <begin position="202"/>
        <end position="220"/>
    </location>
</feature>
<accession>A0A6A6I8B3</accession>
<dbReference type="GeneID" id="54586910"/>
<dbReference type="OrthoDB" id="3685345at2759"/>
<dbReference type="AlphaFoldDB" id="A0A6A6I8B3"/>
<proteinExistence type="predicted"/>
<feature type="transmembrane region" description="Helical" evidence="1">
    <location>
        <begin position="7"/>
        <end position="26"/>
    </location>
</feature>
<dbReference type="Proteomes" id="UP000800094">
    <property type="component" value="Unassembled WGS sequence"/>
</dbReference>
<dbReference type="EMBL" id="ML987198">
    <property type="protein sequence ID" value="KAF2246459.1"/>
    <property type="molecule type" value="Genomic_DNA"/>
</dbReference>
<keyword evidence="1" id="KW-0812">Transmembrane</keyword>
<name>A0A6A6I8B3_9PLEO</name>
<feature type="transmembrane region" description="Helical" evidence="1">
    <location>
        <begin position="74"/>
        <end position="96"/>
    </location>
</feature>
<protein>
    <submittedName>
        <fullName evidence="2">Uncharacterized protein</fullName>
    </submittedName>
</protein>
<sequence>MHSLQKAAILWLPPVAFFMTAVYRVFVLYRQSRLDLAYWKSLEYPAVALWSPIAFLQTYRLLRCGKQLLEIKATTFWSMLLTTVAIRFLTLLSALCCSYHNDLHLYEVYTILPLFYSVLCHMSEWTYLGNYEGYSYDEASRTAIDAHGSVLHQFKPDEDLDYFSWRDLTVRLAYIVLIHNFLHVIWLRFFDDNAPYTVHINNSELFTVLLAIQLCIYSYARVRTRIKVHYDVEAGGAQDEKDEV</sequence>
<dbReference type="RefSeq" id="XP_033681463.1">
    <property type="nucleotide sequence ID" value="XM_033833580.1"/>
</dbReference>